<organism evidence="5 6">
    <name type="scientific">Granulicella pectinivorans</name>
    <dbReference type="NCBI Taxonomy" id="474950"/>
    <lineage>
        <taxon>Bacteria</taxon>
        <taxon>Pseudomonadati</taxon>
        <taxon>Acidobacteriota</taxon>
        <taxon>Terriglobia</taxon>
        <taxon>Terriglobales</taxon>
        <taxon>Acidobacteriaceae</taxon>
        <taxon>Granulicella</taxon>
    </lineage>
</organism>
<feature type="transmembrane region" description="Helical" evidence="3">
    <location>
        <begin position="300"/>
        <end position="319"/>
    </location>
</feature>
<dbReference type="PANTHER" id="PTHR30329:SF21">
    <property type="entry name" value="LIPOPROTEIN YIAD-RELATED"/>
    <property type="match status" value="1"/>
</dbReference>
<feature type="domain" description="OmpA-like" evidence="4">
    <location>
        <begin position="398"/>
        <end position="522"/>
    </location>
</feature>
<name>A0A1I6MQF7_9BACT</name>
<dbReference type="PROSITE" id="PS51123">
    <property type="entry name" value="OMPA_2"/>
    <property type="match status" value="1"/>
</dbReference>
<dbReference type="PANTHER" id="PTHR30329">
    <property type="entry name" value="STATOR ELEMENT OF FLAGELLAR MOTOR COMPLEX"/>
    <property type="match status" value="1"/>
</dbReference>
<keyword evidence="2" id="KW-0175">Coiled coil</keyword>
<dbReference type="Gene3D" id="3.30.1330.60">
    <property type="entry name" value="OmpA-like domain"/>
    <property type="match status" value="1"/>
</dbReference>
<dbReference type="OrthoDB" id="9815217at2"/>
<gene>
    <name evidence="5" type="ORF">SAMN05421771_3280</name>
</gene>
<proteinExistence type="predicted"/>
<dbReference type="InterPro" id="IPR006665">
    <property type="entry name" value="OmpA-like"/>
</dbReference>
<dbReference type="EMBL" id="FOZL01000001">
    <property type="protein sequence ID" value="SFS17871.1"/>
    <property type="molecule type" value="Genomic_DNA"/>
</dbReference>
<dbReference type="Pfam" id="PF00691">
    <property type="entry name" value="OmpA"/>
    <property type="match status" value="1"/>
</dbReference>
<evidence type="ECO:0000313" key="5">
    <source>
        <dbReference type="EMBL" id="SFS17871.1"/>
    </source>
</evidence>
<accession>A0A1I6MQF7</accession>
<keyword evidence="6" id="KW-1185">Reference proteome</keyword>
<dbReference type="CDD" id="cd07185">
    <property type="entry name" value="OmpA_C-like"/>
    <property type="match status" value="1"/>
</dbReference>
<dbReference type="GO" id="GO:0016020">
    <property type="term" value="C:membrane"/>
    <property type="evidence" value="ECO:0007669"/>
    <property type="project" value="UniProtKB-UniRule"/>
</dbReference>
<dbReference type="STRING" id="474950.SAMN05421771_3280"/>
<evidence type="ECO:0000256" key="1">
    <source>
        <dbReference type="PROSITE-ProRule" id="PRU00473"/>
    </source>
</evidence>
<keyword evidence="1 3" id="KW-0472">Membrane</keyword>
<dbReference type="SUPFAM" id="SSF103088">
    <property type="entry name" value="OmpA-like"/>
    <property type="match status" value="1"/>
</dbReference>
<dbReference type="Proteomes" id="UP000199024">
    <property type="component" value="Unassembled WGS sequence"/>
</dbReference>
<evidence type="ECO:0000313" key="6">
    <source>
        <dbReference type="Proteomes" id="UP000199024"/>
    </source>
</evidence>
<protein>
    <submittedName>
        <fullName evidence="5">OmpA family protein</fullName>
    </submittedName>
</protein>
<sequence>MARERPSVYDAIRPDSETHFSELQELLVGEYIRDLRDHRERLEKLEADAVQSSHVVARSLATESKKDPKIRKVLSPVVEDALRISVEENPSMMAGILFPMIGEAVRKAVGQAVQQMMDSTNELLANSLSAERIGWRIEAWRTGKNFAEVALAHSLSYRVEHIYVIHRTTGLLLGQVTNQANLLQDSDMVVGMLTAIQDFVRDSFTSNQQADLDVIQVGEFKIWLQHGPIALLAAVISGQPKAGLRDVLVRQVEYIHRNFQVGMARFETTGQAIPGLEESLGECLVEEVKKPKKQQSYLKFKIAGVVLLALLCAATFFYFRRALIWNDYIQRLRHQPGIVVIEETRDWTSLSVRGLRDPMAIDPISLLGKYDLSPTQVSEHWEPYYSLDPRFANVRRLNNEADALRKVAVRFQVDSTTLPIDQLALLDTIGDQIQELATDASRQRRYVHIQVFGHTDRTGTSARNDALSKNRADWIVRFLVARGIDASLLSAAGLSDKQPGNSEQMQEGQDLDRRVTFSVDLR</sequence>
<dbReference type="InterPro" id="IPR036737">
    <property type="entry name" value="OmpA-like_sf"/>
</dbReference>
<keyword evidence="3" id="KW-0812">Transmembrane</keyword>
<dbReference type="AlphaFoldDB" id="A0A1I6MQF7"/>
<evidence type="ECO:0000256" key="2">
    <source>
        <dbReference type="SAM" id="Coils"/>
    </source>
</evidence>
<evidence type="ECO:0000256" key="3">
    <source>
        <dbReference type="SAM" id="Phobius"/>
    </source>
</evidence>
<feature type="coiled-coil region" evidence="2">
    <location>
        <begin position="28"/>
        <end position="55"/>
    </location>
</feature>
<evidence type="ECO:0000259" key="4">
    <source>
        <dbReference type="PROSITE" id="PS51123"/>
    </source>
</evidence>
<dbReference type="InterPro" id="IPR050330">
    <property type="entry name" value="Bact_OuterMem_StrucFunc"/>
</dbReference>
<reference evidence="5 6" key="1">
    <citation type="submission" date="2016-10" db="EMBL/GenBank/DDBJ databases">
        <authorList>
            <person name="de Groot N.N."/>
        </authorList>
    </citation>
    <scope>NUCLEOTIDE SEQUENCE [LARGE SCALE GENOMIC DNA]</scope>
    <source>
        <strain evidence="5 6">DSM 21001</strain>
    </source>
</reference>
<keyword evidence="3" id="KW-1133">Transmembrane helix</keyword>
<dbReference type="RefSeq" id="WP_141223969.1">
    <property type="nucleotide sequence ID" value="NZ_FOZL01000001.1"/>
</dbReference>